<dbReference type="PANTHER" id="PTHR47864">
    <property type="entry name" value="TRANSMEMBRANE PROTEIN"/>
    <property type="match status" value="1"/>
</dbReference>
<feature type="domain" description="Myb/SANT-like" evidence="1">
    <location>
        <begin position="22"/>
        <end position="119"/>
    </location>
</feature>
<gene>
    <name evidence="2" type="ORF">LWI28_015385</name>
</gene>
<dbReference type="EMBL" id="JAJSOW010000107">
    <property type="protein sequence ID" value="KAI9157006.1"/>
    <property type="molecule type" value="Genomic_DNA"/>
</dbReference>
<protein>
    <recommendedName>
        <fullName evidence="1">Myb/SANT-like domain-containing protein</fullName>
    </recommendedName>
</protein>
<dbReference type="InterPro" id="IPR024752">
    <property type="entry name" value="Myb/SANT-like_dom"/>
</dbReference>
<dbReference type="InterPro" id="IPR055314">
    <property type="entry name" value="At2g29880-like"/>
</dbReference>
<dbReference type="PANTHER" id="PTHR47864:SF2">
    <property type="entry name" value="MYB_SANT-LIKE DNA-BINDING DOMAIN PROTEIN"/>
    <property type="match status" value="1"/>
</dbReference>
<evidence type="ECO:0000259" key="1">
    <source>
        <dbReference type="Pfam" id="PF12776"/>
    </source>
</evidence>
<accession>A0AAD5NGT7</accession>
<dbReference type="Proteomes" id="UP001064489">
    <property type="component" value="Chromosome 12"/>
</dbReference>
<keyword evidence="3" id="KW-1185">Reference proteome</keyword>
<reference evidence="2" key="2">
    <citation type="submission" date="2023-02" db="EMBL/GenBank/DDBJ databases">
        <authorList>
            <person name="Swenson N.G."/>
            <person name="Wegrzyn J.L."/>
            <person name="Mcevoy S.L."/>
        </authorList>
    </citation>
    <scope>NUCLEOTIDE SEQUENCE</scope>
    <source>
        <strain evidence="2">91603</strain>
        <tissue evidence="2">Leaf</tissue>
    </source>
</reference>
<proteinExistence type="predicted"/>
<reference evidence="2" key="1">
    <citation type="journal article" date="2022" name="Plant J.">
        <title>Strategies of tolerance reflected in two North American maple genomes.</title>
        <authorList>
            <person name="McEvoy S.L."/>
            <person name="Sezen U.U."/>
            <person name="Trouern-Trend A."/>
            <person name="McMahon S.M."/>
            <person name="Schaberg P.G."/>
            <person name="Yang J."/>
            <person name="Wegrzyn J.L."/>
            <person name="Swenson N.G."/>
        </authorList>
    </citation>
    <scope>NUCLEOTIDE SEQUENCE</scope>
    <source>
        <strain evidence="2">91603</strain>
    </source>
</reference>
<comment type="caution">
    <text evidence="2">The sequence shown here is derived from an EMBL/GenBank/DDBJ whole genome shotgun (WGS) entry which is preliminary data.</text>
</comment>
<dbReference type="AlphaFoldDB" id="A0AAD5NGT7"/>
<organism evidence="2 3">
    <name type="scientific">Acer negundo</name>
    <name type="common">Box elder</name>
    <dbReference type="NCBI Taxonomy" id="4023"/>
    <lineage>
        <taxon>Eukaryota</taxon>
        <taxon>Viridiplantae</taxon>
        <taxon>Streptophyta</taxon>
        <taxon>Embryophyta</taxon>
        <taxon>Tracheophyta</taxon>
        <taxon>Spermatophyta</taxon>
        <taxon>Magnoliopsida</taxon>
        <taxon>eudicotyledons</taxon>
        <taxon>Gunneridae</taxon>
        <taxon>Pentapetalae</taxon>
        <taxon>rosids</taxon>
        <taxon>malvids</taxon>
        <taxon>Sapindales</taxon>
        <taxon>Sapindaceae</taxon>
        <taxon>Hippocastanoideae</taxon>
        <taxon>Acereae</taxon>
        <taxon>Acer</taxon>
    </lineage>
</organism>
<sequence>MEIGDSQNGNGKGKEKTNTYQQWTMDDSNLLLGLLAEAMKSGLRDANGSLSKLNVENFILPRLNTKSRFPKTYNNYLSRMKWFKNQYNKINELMRNNSGFGWDSIGKKVTASDEVWEEYLKNVVLIMTTLQLVVGIGTATGNDSMTLGVDDTDASILENEENTIFGMEKFPYDATSNAFIAP</sequence>
<dbReference type="Pfam" id="PF12776">
    <property type="entry name" value="Myb_DNA-bind_3"/>
    <property type="match status" value="1"/>
</dbReference>
<evidence type="ECO:0000313" key="3">
    <source>
        <dbReference type="Proteomes" id="UP001064489"/>
    </source>
</evidence>
<evidence type="ECO:0000313" key="2">
    <source>
        <dbReference type="EMBL" id="KAI9157006.1"/>
    </source>
</evidence>
<name>A0AAD5NGT7_ACENE</name>